<dbReference type="EMBL" id="CP012673">
    <property type="protein sequence ID" value="AUX38909.1"/>
    <property type="molecule type" value="Genomic_DNA"/>
</dbReference>
<gene>
    <name evidence="4" type="ORF">SOCE26_002900</name>
</gene>
<dbReference type="PROSITE" id="PS01302">
    <property type="entry name" value="UPF0758"/>
    <property type="match status" value="1"/>
</dbReference>
<evidence type="ECO:0000259" key="3">
    <source>
        <dbReference type="Pfam" id="PF04542"/>
    </source>
</evidence>
<protein>
    <recommendedName>
        <fullName evidence="6">DNA repair protein</fullName>
    </recommendedName>
</protein>
<accession>A0A2L0EHZ0</accession>
<dbReference type="InterPro" id="IPR013325">
    <property type="entry name" value="RNA_pol_sigma_r2"/>
</dbReference>
<keyword evidence="1" id="KW-0482">Metalloprotease</keyword>
<dbReference type="NCBIfam" id="NF033819">
    <property type="entry name" value="IS66_TnpB"/>
    <property type="match status" value="1"/>
</dbReference>
<organism evidence="4 5">
    <name type="scientific">Sorangium cellulosum</name>
    <name type="common">Polyangium cellulosum</name>
    <dbReference type="NCBI Taxonomy" id="56"/>
    <lineage>
        <taxon>Bacteria</taxon>
        <taxon>Pseudomonadati</taxon>
        <taxon>Myxococcota</taxon>
        <taxon>Polyangia</taxon>
        <taxon>Polyangiales</taxon>
        <taxon>Polyangiaceae</taxon>
        <taxon>Sorangium</taxon>
    </lineage>
</organism>
<evidence type="ECO:0000313" key="4">
    <source>
        <dbReference type="EMBL" id="AUX38909.1"/>
    </source>
</evidence>
<evidence type="ECO:0000313" key="5">
    <source>
        <dbReference type="Proteomes" id="UP000238348"/>
    </source>
</evidence>
<dbReference type="SUPFAM" id="SSF88946">
    <property type="entry name" value="Sigma2 domain of RNA polymerase sigma factors"/>
    <property type="match status" value="1"/>
</dbReference>
<dbReference type="AlphaFoldDB" id="A0A2L0EHZ0"/>
<dbReference type="Pfam" id="PF04002">
    <property type="entry name" value="RadC"/>
    <property type="match status" value="1"/>
</dbReference>
<dbReference type="InterPro" id="IPR025657">
    <property type="entry name" value="RadC_JAB"/>
</dbReference>
<feature type="domain" description="RadC-like JAB" evidence="2">
    <location>
        <begin position="308"/>
        <end position="421"/>
    </location>
</feature>
<dbReference type="Gene3D" id="3.40.140.10">
    <property type="entry name" value="Cytidine Deaminase, domain 2"/>
    <property type="match status" value="1"/>
</dbReference>
<dbReference type="Proteomes" id="UP000238348">
    <property type="component" value="Chromosome"/>
</dbReference>
<feature type="domain" description="RNA polymerase sigma-70 region 2" evidence="3">
    <location>
        <begin position="17"/>
        <end position="65"/>
    </location>
</feature>
<dbReference type="InterPro" id="IPR008878">
    <property type="entry name" value="Transposase_IS66_Orf2"/>
</dbReference>
<dbReference type="PANTHER" id="PTHR30471">
    <property type="entry name" value="DNA REPAIR PROTEIN RADC"/>
    <property type="match status" value="1"/>
</dbReference>
<dbReference type="Gene3D" id="1.10.1740.10">
    <property type="match status" value="1"/>
</dbReference>
<dbReference type="GO" id="GO:0006352">
    <property type="term" value="P:DNA-templated transcription initiation"/>
    <property type="evidence" value="ECO:0007669"/>
    <property type="project" value="InterPro"/>
</dbReference>
<dbReference type="Pfam" id="PF04542">
    <property type="entry name" value="Sigma70_r2"/>
    <property type="match status" value="1"/>
</dbReference>
<dbReference type="InterPro" id="IPR007627">
    <property type="entry name" value="RNA_pol_sigma70_r2"/>
</dbReference>
<sequence>MRGGLQRALAGRSGVGDALIDDLTQDATLKVLGALDSFRGASRFTTWAITISIRVALTEVRKARWKDVSLDQLTPQYAELVAEGAPVPAVLVEAAQHLDLCPECAEELRAAQRSGGPRSAGLRPGHARACAGAGRRGDAVLTLPPSVRVYVAAEPTDLRKSFDGLSVLVAHSFGADPLCGHLFVFRNRRGDQVRILFWDRTGYVIVGKKLAVAPMSPMSRAPVDAPAETLPDLPTATEAALLEMVLGLPGVGPRLLGTAALPSLGRLSPAALAERTQIALFDATRLAAAFELGRRYHAARARRGALLNDAARVARYFGPRLASLVHEELWIAALDTHGRVRETRLLARGSDDALYVGRATVLRTALDMAAHSFVLAHNHPSGDPTPTPEDEAMTLELRHLAAELHVPFKAHVIVTPSGRYAAVHE</sequence>
<keyword evidence="1" id="KW-0645">Protease</keyword>
<evidence type="ECO:0008006" key="6">
    <source>
        <dbReference type="Google" id="ProtNLM"/>
    </source>
</evidence>
<dbReference type="GO" id="GO:0003700">
    <property type="term" value="F:DNA-binding transcription factor activity"/>
    <property type="evidence" value="ECO:0007669"/>
    <property type="project" value="InterPro"/>
</dbReference>
<name>A0A2L0EHZ0_SORCE</name>
<dbReference type="Pfam" id="PF05717">
    <property type="entry name" value="TnpB_IS66"/>
    <property type="match status" value="1"/>
</dbReference>
<evidence type="ECO:0000256" key="1">
    <source>
        <dbReference type="ARBA" id="ARBA00023049"/>
    </source>
</evidence>
<reference evidence="4 5" key="1">
    <citation type="submission" date="2015-09" db="EMBL/GenBank/DDBJ databases">
        <title>Sorangium comparison.</title>
        <authorList>
            <person name="Zaburannyi N."/>
            <person name="Bunk B."/>
            <person name="Overmann J."/>
            <person name="Mueller R."/>
        </authorList>
    </citation>
    <scope>NUCLEOTIDE SEQUENCE [LARGE SCALE GENOMIC DNA]</scope>
    <source>
        <strain evidence="4 5">So ce26</strain>
    </source>
</reference>
<dbReference type="InterPro" id="IPR020891">
    <property type="entry name" value="UPF0758_CS"/>
</dbReference>
<dbReference type="GO" id="GO:0008237">
    <property type="term" value="F:metallopeptidase activity"/>
    <property type="evidence" value="ECO:0007669"/>
    <property type="project" value="UniProtKB-KW"/>
</dbReference>
<evidence type="ECO:0000259" key="2">
    <source>
        <dbReference type="Pfam" id="PF04002"/>
    </source>
</evidence>
<dbReference type="PANTHER" id="PTHR30471:SF3">
    <property type="entry name" value="UPF0758 PROTEIN YEES-RELATED"/>
    <property type="match status" value="1"/>
</dbReference>
<dbReference type="InterPro" id="IPR001405">
    <property type="entry name" value="UPF0758"/>
</dbReference>
<keyword evidence="1" id="KW-0378">Hydrolase</keyword>
<proteinExistence type="predicted"/>